<evidence type="ECO:0000256" key="2">
    <source>
        <dbReference type="ARBA" id="ARBA00001966"/>
    </source>
</evidence>
<evidence type="ECO:0000256" key="9">
    <source>
        <dbReference type="ARBA" id="ARBA00023002"/>
    </source>
</evidence>
<keyword evidence="9" id="KW-0560">Oxidoreductase</keyword>
<dbReference type="NCBIfam" id="TIGR00384">
    <property type="entry name" value="dhsB"/>
    <property type="match status" value="1"/>
</dbReference>
<dbReference type="AlphaFoldDB" id="A0A2V1K618"/>
<dbReference type="GO" id="GO:0022904">
    <property type="term" value="P:respiratory electron transport chain"/>
    <property type="evidence" value="ECO:0007669"/>
    <property type="project" value="TreeGrafter"/>
</dbReference>
<protein>
    <recommendedName>
        <fullName evidence="4">succinate dehydrogenase</fullName>
        <ecNumber evidence="4">1.3.5.1</ecNumber>
    </recommendedName>
</protein>
<accession>A0A2V1K618</accession>
<dbReference type="Gene3D" id="1.10.1060.10">
    <property type="entry name" value="Alpha-helical ferredoxin"/>
    <property type="match status" value="1"/>
</dbReference>
<dbReference type="GO" id="GO:0008177">
    <property type="term" value="F:succinate dehydrogenase (quinone) activity"/>
    <property type="evidence" value="ECO:0007669"/>
    <property type="project" value="UniProtKB-EC"/>
</dbReference>
<gene>
    <name evidence="15" type="ORF">DD236_06380</name>
</gene>
<dbReference type="SUPFAM" id="SSF46548">
    <property type="entry name" value="alpha-helical ferredoxin"/>
    <property type="match status" value="1"/>
</dbReference>
<evidence type="ECO:0000256" key="11">
    <source>
        <dbReference type="ARBA" id="ARBA00023014"/>
    </source>
</evidence>
<dbReference type="InterPro" id="IPR017896">
    <property type="entry name" value="4Fe4S_Fe-S-bd"/>
</dbReference>
<dbReference type="InterPro" id="IPR006058">
    <property type="entry name" value="2Fe2S_fd_BS"/>
</dbReference>
<comment type="cofactor">
    <cofactor evidence="1">
        <name>[3Fe-4S] cluster</name>
        <dbReference type="ChEBI" id="CHEBI:21137"/>
    </cofactor>
</comment>
<comment type="caution">
    <text evidence="15">The sequence shown here is derived from an EMBL/GenBank/DDBJ whole genome shotgun (WGS) entry which is preliminary data.</text>
</comment>
<evidence type="ECO:0000256" key="3">
    <source>
        <dbReference type="ARBA" id="ARBA00009433"/>
    </source>
</evidence>
<keyword evidence="10" id="KW-0408">Iron</keyword>
<dbReference type="GO" id="GO:0051538">
    <property type="term" value="F:3 iron, 4 sulfur cluster binding"/>
    <property type="evidence" value="ECO:0007669"/>
    <property type="project" value="UniProtKB-KW"/>
</dbReference>
<dbReference type="PANTHER" id="PTHR11921">
    <property type="entry name" value="SUCCINATE DEHYDROGENASE IRON-SULFUR PROTEIN"/>
    <property type="match status" value="1"/>
</dbReference>
<evidence type="ECO:0000256" key="6">
    <source>
        <dbReference type="ARBA" id="ARBA00022532"/>
    </source>
</evidence>
<evidence type="ECO:0000313" key="16">
    <source>
        <dbReference type="Proteomes" id="UP000245283"/>
    </source>
</evidence>
<evidence type="ECO:0000313" key="15">
    <source>
        <dbReference type="EMBL" id="PWF26479.1"/>
    </source>
</evidence>
<keyword evidence="6" id="KW-0816">Tricarboxylic acid cycle</keyword>
<dbReference type="InterPro" id="IPR004489">
    <property type="entry name" value="Succ_DH/fum_Rdtase_Fe-S"/>
</dbReference>
<dbReference type="PANTHER" id="PTHR11921:SF41">
    <property type="entry name" value="SUCCINATE DEHYDROGENASE"/>
    <property type="match status" value="1"/>
</dbReference>
<keyword evidence="5" id="KW-0004">4Fe-4S</keyword>
<dbReference type="Gene3D" id="3.10.20.30">
    <property type="match status" value="1"/>
</dbReference>
<evidence type="ECO:0000256" key="7">
    <source>
        <dbReference type="ARBA" id="ARBA00022714"/>
    </source>
</evidence>
<dbReference type="EC" id="1.3.5.1" evidence="4"/>
<dbReference type="Pfam" id="PF12838">
    <property type="entry name" value="Fer4_7"/>
    <property type="match status" value="1"/>
</dbReference>
<dbReference type="PROSITE" id="PS00198">
    <property type="entry name" value="4FE4S_FER_1"/>
    <property type="match status" value="1"/>
</dbReference>
<dbReference type="RefSeq" id="WP_109093552.1">
    <property type="nucleotide sequence ID" value="NZ_JBQDCU010000031.1"/>
</dbReference>
<dbReference type="GO" id="GO:0046872">
    <property type="term" value="F:metal ion binding"/>
    <property type="evidence" value="ECO:0007669"/>
    <property type="project" value="UniProtKB-KW"/>
</dbReference>
<dbReference type="OrthoDB" id="9804391at2"/>
<evidence type="ECO:0000259" key="14">
    <source>
        <dbReference type="PROSITE" id="PS51379"/>
    </source>
</evidence>
<dbReference type="NCBIfam" id="NF005746">
    <property type="entry name" value="PRK07570.1"/>
    <property type="match status" value="1"/>
</dbReference>
<dbReference type="Proteomes" id="UP000245283">
    <property type="component" value="Unassembled WGS sequence"/>
</dbReference>
<evidence type="ECO:0000256" key="5">
    <source>
        <dbReference type="ARBA" id="ARBA00022485"/>
    </source>
</evidence>
<proteinExistence type="inferred from homology"/>
<dbReference type="EMBL" id="QETB01000003">
    <property type="protein sequence ID" value="PWF26479.1"/>
    <property type="molecule type" value="Genomic_DNA"/>
</dbReference>
<dbReference type="InterPro" id="IPR012675">
    <property type="entry name" value="Beta-grasp_dom_sf"/>
</dbReference>
<keyword evidence="12" id="KW-0003">3Fe-4S</keyword>
<dbReference type="PROSITE" id="PS51379">
    <property type="entry name" value="4FE4S_FER_2"/>
    <property type="match status" value="1"/>
</dbReference>
<dbReference type="SUPFAM" id="SSF54292">
    <property type="entry name" value="2Fe-2S ferredoxin-like"/>
    <property type="match status" value="1"/>
</dbReference>
<organism evidence="15 16">
    <name type="scientific">Ancrocorticia populi</name>
    <dbReference type="NCBI Taxonomy" id="2175228"/>
    <lineage>
        <taxon>Bacteria</taxon>
        <taxon>Bacillati</taxon>
        <taxon>Actinomycetota</taxon>
        <taxon>Actinomycetes</taxon>
        <taxon>Actinomycetales</taxon>
        <taxon>Actinomycetaceae</taxon>
        <taxon>Ancrocorticia</taxon>
    </lineage>
</organism>
<keyword evidence="7" id="KW-0001">2Fe-2S</keyword>
<keyword evidence="16" id="KW-1185">Reference proteome</keyword>
<comment type="cofactor">
    <cofactor evidence="13">
        <name>[2Fe-2S] cluster</name>
        <dbReference type="ChEBI" id="CHEBI:190135"/>
    </cofactor>
</comment>
<evidence type="ECO:0000256" key="10">
    <source>
        <dbReference type="ARBA" id="ARBA00023004"/>
    </source>
</evidence>
<dbReference type="GO" id="GO:0006099">
    <property type="term" value="P:tricarboxylic acid cycle"/>
    <property type="evidence" value="ECO:0007669"/>
    <property type="project" value="UniProtKB-KW"/>
</dbReference>
<comment type="cofactor">
    <cofactor evidence="2">
        <name>[4Fe-4S] cluster</name>
        <dbReference type="ChEBI" id="CHEBI:49883"/>
    </cofactor>
</comment>
<sequence>MKLTLEVWRQPSTNAQGTWERHELDGLEPAMSILEMLDALNEQLIAQGKEQVAFESDCREGICGACGLTVNGLPHGPENNLPACHQRLRHFKDGDTVRIEPLRSASYPVVRDLIVDRSALDRVVIAGGTVAVNAGTAPDADTQLINHEKLELAMDFAACIGCGACVAACPNGAAHLYVGSKLAHLSMLPVPRQERDQRAKAMVTAAESSFGPCSNYGECAKVCPENIPLSAVAAVNKERMLSGLRRQVKTGA</sequence>
<evidence type="ECO:0000256" key="13">
    <source>
        <dbReference type="ARBA" id="ARBA00034078"/>
    </source>
</evidence>
<dbReference type="InterPro" id="IPR036010">
    <property type="entry name" value="2Fe-2S_ferredoxin-like_sf"/>
</dbReference>
<dbReference type="InterPro" id="IPR017900">
    <property type="entry name" value="4Fe4S_Fe_S_CS"/>
</dbReference>
<dbReference type="PROSITE" id="PS00197">
    <property type="entry name" value="2FE2S_FER_1"/>
    <property type="match status" value="1"/>
</dbReference>
<evidence type="ECO:0000256" key="4">
    <source>
        <dbReference type="ARBA" id="ARBA00012792"/>
    </source>
</evidence>
<reference evidence="16" key="1">
    <citation type="submission" date="2018-05" db="EMBL/GenBank/DDBJ databases">
        <authorList>
            <person name="Li Y."/>
        </authorList>
    </citation>
    <scope>NUCLEOTIDE SEQUENCE [LARGE SCALE GENOMIC DNA]</scope>
    <source>
        <strain evidence="16">sk1b4</strain>
    </source>
</reference>
<feature type="domain" description="4Fe-4S ferredoxin-type" evidence="14">
    <location>
        <begin position="150"/>
        <end position="179"/>
    </location>
</feature>
<dbReference type="GO" id="GO:0009055">
    <property type="term" value="F:electron transfer activity"/>
    <property type="evidence" value="ECO:0007669"/>
    <property type="project" value="InterPro"/>
</dbReference>
<keyword evidence="11" id="KW-0411">Iron-sulfur</keyword>
<dbReference type="InterPro" id="IPR050573">
    <property type="entry name" value="SDH/FRD_Iron-Sulfur"/>
</dbReference>
<dbReference type="GO" id="GO:0051537">
    <property type="term" value="F:2 iron, 2 sulfur cluster binding"/>
    <property type="evidence" value="ECO:0007669"/>
    <property type="project" value="UniProtKB-KW"/>
</dbReference>
<comment type="similarity">
    <text evidence="3">Belongs to the succinate dehydrogenase/fumarate reductase iron-sulfur protein family.</text>
</comment>
<evidence type="ECO:0000256" key="12">
    <source>
        <dbReference type="ARBA" id="ARBA00023291"/>
    </source>
</evidence>
<evidence type="ECO:0000256" key="1">
    <source>
        <dbReference type="ARBA" id="ARBA00001927"/>
    </source>
</evidence>
<keyword evidence="8" id="KW-0479">Metal-binding</keyword>
<dbReference type="InterPro" id="IPR025192">
    <property type="entry name" value="Succ_DH/fum_Rdtase_N"/>
</dbReference>
<dbReference type="InterPro" id="IPR009051">
    <property type="entry name" value="Helical_ferredxn"/>
</dbReference>
<name>A0A2V1K618_9ACTO</name>
<dbReference type="Pfam" id="PF13085">
    <property type="entry name" value="Fer2_3"/>
    <property type="match status" value="1"/>
</dbReference>
<evidence type="ECO:0000256" key="8">
    <source>
        <dbReference type="ARBA" id="ARBA00022723"/>
    </source>
</evidence>
<dbReference type="GO" id="GO:0051539">
    <property type="term" value="F:4 iron, 4 sulfur cluster binding"/>
    <property type="evidence" value="ECO:0007669"/>
    <property type="project" value="UniProtKB-KW"/>
</dbReference>